<proteinExistence type="predicted"/>
<organism evidence="1 2">
    <name type="scientific">Streblomastix strix</name>
    <dbReference type="NCBI Taxonomy" id="222440"/>
    <lineage>
        <taxon>Eukaryota</taxon>
        <taxon>Metamonada</taxon>
        <taxon>Preaxostyla</taxon>
        <taxon>Oxymonadida</taxon>
        <taxon>Streblomastigidae</taxon>
        <taxon>Streblomastix</taxon>
    </lineage>
</organism>
<dbReference type="Proteomes" id="UP000324800">
    <property type="component" value="Unassembled WGS sequence"/>
</dbReference>
<feature type="non-terminal residue" evidence="1">
    <location>
        <position position="38"/>
    </location>
</feature>
<protein>
    <submittedName>
        <fullName evidence="1">Uncharacterized protein</fullName>
    </submittedName>
</protein>
<reference evidence="1 2" key="1">
    <citation type="submission" date="2019-03" db="EMBL/GenBank/DDBJ databases">
        <title>Single cell metagenomics reveals metabolic interactions within the superorganism composed of flagellate Streblomastix strix and complex community of Bacteroidetes bacteria on its surface.</title>
        <authorList>
            <person name="Treitli S.C."/>
            <person name="Kolisko M."/>
            <person name="Husnik F."/>
            <person name="Keeling P."/>
            <person name="Hampl V."/>
        </authorList>
    </citation>
    <scope>NUCLEOTIDE SEQUENCE [LARGE SCALE GENOMIC DNA]</scope>
    <source>
        <strain evidence="1">ST1C</strain>
    </source>
</reference>
<evidence type="ECO:0000313" key="2">
    <source>
        <dbReference type="Proteomes" id="UP000324800"/>
    </source>
</evidence>
<evidence type="ECO:0000313" key="1">
    <source>
        <dbReference type="EMBL" id="KAA6376223.1"/>
    </source>
</evidence>
<name>A0A5J4V184_9EUKA</name>
<sequence length="38" mass="4470">MDRCDAKLDECDSKLDAKNSDGLPWRTIKKKTEHYDDQ</sequence>
<accession>A0A5J4V184</accession>
<dbReference type="EMBL" id="SNRW01010675">
    <property type="protein sequence ID" value="KAA6376223.1"/>
    <property type="molecule type" value="Genomic_DNA"/>
</dbReference>
<comment type="caution">
    <text evidence="1">The sequence shown here is derived from an EMBL/GenBank/DDBJ whole genome shotgun (WGS) entry which is preliminary data.</text>
</comment>
<dbReference type="AlphaFoldDB" id="A0A5J4V184"/>
<gene>
    <name evidence="1" type="ORF">EZS28_028248</name>
</gene>